<dbReference type="GO" id="GO:0004707">
    <property type="term" value="F:MAP kinase activity"/>
    <property type="evidence" value="ECO:0007669"/>
    <property type="project" value="UniProtKB-EC"/>
</dbReference>
<dbReference type="InterPro" id="IPR003527">
    <property type="entry name" value="MAP_kinase_CS"/>
</dbReference>
<evidence type="ECO:0000256" key="11">
    <source>
        <dbReference type="RuleBase" id="RU361165"/>
    </source>
</evidence>
<dbReference type="GO" id="GO:0005737">
    <property type="term" value="C:cytoplasm"/>
    <property type="evidence" value="ECO:0000318"/>
    <property type="project" value="GO_Central"/>
</dbReference>
<evidence type="ECO:0000256" key="10">
    <source>
        <dbReference type="RuleBase" id="RU000304"/>
    </source>
</evidence>
<dbReference type="Gene3D" id="3.30.200.20">
    <property type="entry name" value="Phosphorylase Kinase, domain 1"/>
    <property type="match status" value="1"/>
</dbReference>
<feature type="domain" description="Protein kinase" evidence="12">
    <location>
        <begin position="19"/>
        <end position="307"/>
    </location>
</feature>
<dbReference type="GO" id="GO:0005524">
    <property type="term" value="F:ATP binding"/>
    <property type="evidence" value="ECO:0007669"/>
    <property type="project" value="UniProtKB-UniRule"/>
</dbReference>
<dbReference type="GO" id="GO:0005634">
    <property type="term" value="C:nucleus"/>
    <property type="evidence" value="ECO:0000318"/>
    <property type="project" value="GO_Central"/>
</dbReference>
<evidence type="ECO:0000256" key="7">
    <source>
        <dbReference type="ARBA" id="ARBA00047592"/>
    </source>
</evidence>
<dbReference type="SUPFAM" id="SSF56112">
    <property type="entry name" value="Protein kinase-like (PK-like)"/>
    <property type="match status" value="1"/>
</dbReference>
<protein>
    <recommendedName>
        <fullName evidence="1 11">Mitogen-activated protein kinase</fullName>
        <ecNumber evidence="1 11">2.7.11.24</ecNumber>
    </recommendedName>
</protein>
<dbReference type="FunFam" id="3.30.200.20:FF:000166">
    <property type="entry name" value="Mitogen-activated protein kinase"/>
    <property type="match status" value="1"/>
</dbReference>
<dbReference type="InParanoid" id="A2DGY8"/>
<dbReference type="EC" id="2.7.11.24" evidence="1 11"/>
<dbReference type="PANTHER" id="PTHR24055">
    <property type="entry name" value="MITOGEN-ACTIVATED PROTEIN KINASE"/>
    <property type="match status" value="1"/>
</dbReference>
<evidence type="ECO:0000313" key="13">
    <source>
        <dbReference type="EMBL" id="EAY20298.1"/>
    </source>
</evidence>
<dbReference type="PROSITE" id="PS00107">
    <property type="entry name" value="PROTEIN_KINASE_ATP"/>
    <property type="match status" value="1"/>
</dbReference>
<keyword evidence="4 9" id="KW-0547">Nucleotide-binding</keyword>
<dbReference type="GO" id="GO:0004674">
    <property type="term" value="F:protein serine/threonine kinase activity"/>
    <property type="evidence" value="ECO:0000318"/>
    <property type="project" value="GO_Central"/>
</dbReference>
<dbReference type="PROSITE" id="PS01351">
    <property type="entry name" value="MAPK"/>
    <property type="match status" value="1"/>
</dbReference>
<dbReference type="eggNOG" id="KOG0660">
    <property type="taxonomic scope" value="Eukaryota"/>
</dbReference>
<dbReference type="OrthoDB" id="192887at2759"/>
<evidence type="ECO:0000256" key="8">
    <source>
        <dbReference type="ARBA" id="ARBA00048312"/>
    </source>
</evidence>
<dbReference type="Proteomes" id="UP000001542">
    <property type="component" value="Unassembled WGS sequence"/>
</dbReference>
<reference evidence="13" key="2">
    <citation type="journal article" date="2007" name="Science">
        <title>Draft genome sequence of the sexually transmitted pathogen Trichomonas vaginalis.</title>
        <authorList>
            <person name="Carlton J.M."/>
            <person name="Hirt R.P."/>
            <person name="Silva J.C."/>
            <person name="Delcher A.L."/>
            <person name="Schatz M."/>
            <person name="Zhao Q."/>
            <person name="Wortman J.R."/>
            <person name="Bidwell S.L."/>
            <person name="Alsmark U.C.M."/>
            <person name="Besteiro S."/>
            <person name="Sicheritz-Ponten T."/>
            <person name="Noel C.J."/>
            <person name="Dacks J.B."/>
            <person name="Foster P.G."/>
            <person name="Simillion C."/>
            <person name="Van de Peer Y."/>
            <person name="Miranda-Saavedra D."/>
            <person name="Barton G.J."/>
            <person name="Westrop G.D."/>
            <person name="Mueller S."/>
            <person name="Dessi D."/>
            <person name="Fiori P.L."/>
            <person name="Ren Q."/>
            <person name="Paulsen I."/>
            <person name="Zhang H."/>
            <person name="Bastida-Corcuera F.D."/>
            <person name="Simoes-Barbosa A."/>
            <person name="Brown M.T."/>
            <person name="Hayes R.D."/>
            <person name="Mukherjee M."/>
            <person name="Okumura C.Y."/>
            <person name="Schneider R."/>
            <person name="Smith A.J."/>
            <person name="Vanacova S."/>
            <person name="Villalvazo M."/>
            <person name="Haas B.J."/>
            <person name="Pertea M."/>
            <person name="Feldblyum T.V."/>
            <person name="Utterback T.R."/>
            <person name="Shu C.L."/>
            <person name="Osoegawa K."/>
            <person name="de Jong P.J."/>
            <person name="Hrdy I."/>
            <person name="Horvathova L."/>
            <person name="Zubacova Z."/>
            <person name="Dolezal P."/>
            <person name="Malik S.B."/>
            <person name="Logsdon J.M. Jr."/>
            <person name="Henze K."/>
            <person name="Gupta A."/>
            <person name="Wang C.C."/>
            <person name="Dunne R.L."/>
            <person name="Upcroft J.A."/>
            <person name="Upcroft P."/>
            <person name="White O."/>
            <person name="Salzberg S.L."/>
            <person name="Tang P."/>
            <person name="Chiu C.-H."/>
            <person name="Lee Y.-S."/>
            <person name="Embley T.M."/>
            <person name="Coombs G.H."/>
            <person name="Mottram J.C."/>
            <person name="Tachezy J."/>
            <person name="Fraser-Liggett C.M."/>
            <person name="Johnson P.J."/>
        </authorList>
    </citation>
    <scope>NUCLEOTIDE SEQUENCE [LARGE SCALE GENOMIC DNA]</scope>
    <source>
        <strain evidence="13">G3</strain>
    </source>
</reference>
<keyword evidence="11" id="KW-0460">Magnesium</keyword>
<keyword evidence="5 11" id="KW-0418">Kinase</keyword>
<gene>
    <name evidence="13" type="ORF">TVAG_192740</name>
</gene>
<dbReference type="SMR" id="A2DGY8"/>
<dbReference type="AlphaFoldDB" id="A2DGY8"/>
<name>A2DGY8_TRIV3</name>
<sequence>MAARTDNVEKIDKHILSRYEIVNKIGKGAYGVVWKAMDKVTHQMVALKKIFGAFRNSTDAQRTFREITFLRQLRGHPHIVDLLAVYKAVNNLDLYVVFELLESDVHSVIRANILMDVHKRFIVWQVLVALKYLHSRRLIHRDLKPSNLLINSDSKVKLCDFGLARTFSEGDICQSVMTYYVSTRWYRSPELIIGSNHYNEGVDMWAVGCIVAELYAGRPLFPGTSTLDQMERVVSLTGPPSAADIASMHSEFAETMIANLSYSQPRMTLPQKLPMADADTIDFISKLLVFNPTQRMNVEQCLNHPYVAQFHNTEEEAASTEPIKLALSDNKRYTVKDYRNKLYKEMLSRIGNEPSKPLETVPITF</sequence>
<dbReference type="CDD" id="cd07852">
    <property type="entry name" value="STKc_MAPK15-like"/>
    <property type="match status" value="1"/>
</dbReference>
<keyword evidence="14" id="KW-1185">Reference proteome</keyword>
<evidence type="ECO:0000256" key="9">
    <source>
        <dbReference type="PROSITE-ProRule" id="PRU10141"/>
    </source>
</evidence>
<dbReference type="GO" id="GO:0035556">
    <property type="term" value="P:intracellular signal transduction"/>
    <property type="evidence" value="ECO:0000318"/>
    <property type="project" value="GO_Central"/>
</dbReference>
<dbReference type="VEuPathDB" id="TrichDB:TVAG_192740"/>
<keyword evidence="2 10" id="KW-0723">Serine/threonine-protein kinase</keyword>
<dbReference type="STRING" id="5722.A2DGY8"/>
<organism evidence="13 14">
    <name type="scientific">Trichomonas vaginalis (strain ATCC PRA-98 / G3)</name>
    <dbReference type="NCBI Taxonomy" id="412133"/>
    <lineage>
        <taxon>Eukaryota</taxon>
        <taxon>Metamonada</taxon>
        <taxon>Parabasalia</taxon>
        <taxon>Trichomonadida</taxon>
        <taxon>Trichomonadidae</taxon>
        <taxon>Trichomonas</taxon>
    </lineage>
</organism>
<dbReference type="FunFam" id="1.10.510.10:FF:000238">
    <property type="entry name" value="Mitogen-activated protein kinase"/>
    <property type="match status" value="1"/>
</dbReference>
<evidence type="ECO:0000256" key="5">
    <source>
        <dbReference type="ARBA" id="ARBA00022777"/>
    </source>
</evidence>
<accession>A2DGY8</accession>
<dbReference type="GO" id="GO:0106310">
    <property type="term" value="F:protein serine kinase activity"/>
    <property type="evidence" value="ECO:0007669"/>
    <property type="project" value="RHEA"/>
</dbReference>
<comment type="similarity">
    <text evidence="11">Belongs to the protein kinase superfamily. Ser/Thr protein kinase family. MAP kinase subfamily.</text>
</comment>
<evidence type="ECO:0000256" key="6">
    <source>
        <dbReference type="ARBA" id="ARBA00022840"/>
    </source>
</evidence>
<dbReference type="RefSeq" id="XP_001581284.1">
    <property type="nucleotide sequence ID" value="XM_001581234.1"/>
</dbReference>
<keyword evidence="3 11" id="KW-0808">Transferase</keyword>
<dbReference type="Gene3D" id="1.10.510.10">
    <property type="entry name" value="Transferase(Phosphotransferase) domain 1"/>
    <property type="match status" value="1"/>
</dbReference>
<evidence type="ECO:0000256" key="3">
    <source>
        <dbReference type="ARBA" id="ARBA00022679"/>
    </source>
</evidence>
<dbReference type="InterPro" id="IPR017441">
    <property type="entry name" value="Protein_kinase_ATP_BS"/>
</dbReference>
<dbReference type="InterPro" id="IPR050117">
    <property type="entry name" value="MAPK"/>
</dbReference>
<evidence type="ECO:0000313" key="14">
    <source>
        <dbReference type="Proteomes" id="UP000001542"/>
    </source>
</evidence>
<evidence type="ECO:0000259" key="12">
    <source>
        <dbReference type="PROSITE" id="PS50011"/>
    </source>
</evidence>
<reference evidence="13" key="1">
    <citation type="submission" date="2006-10" db="EMBL/GenBank/DDBJ databases">
        <authorList>
            <person name="Amadeo P."/>
            <person name="Zhao Q."/>
            <person name="Wortman J."/>
            <person name="Fraser-Liggett C."/>
            <person name="Carlton J."/>
        </authorList>
    </citation>
    <scope>NUCLEOTIDE SEQUENCE</scope>
    <source>
        <strain evidence="13">G3</strain>
    </source>
</reference>
<proteinExistence type="inferred from homology"/>
<comment type="activity regulation">
    <text evidence="11">Activated by threonine and tyrosine phosphorylation.</text>
</comment>
<dbReference type="KEGG" id="tva:5465835"/>
<dbReference type="EMBL" id="DS113199">
    <property type="protein sequence ID" value="EAY20298.1"/>
    <property type="molecule type" value="Genomic_DNA"/>
</dbReference>
<dbReference type="InterPro" id="IPR000719">
    <property type="entry name" value="Prot_kinase_dom"/>
</dbReference>
<comment type="catalytic activity">
    <reaction evidence="8">
        <text>L-seryl-[protein] + ATP = O-phospho-L-seryl-[protein] + ADP + H(+)</text>
        <dbReference type="Rhea" id="RHEA:17989"/>
        <dbReference type="Rhea" id="RHEA-COMP:9863"/>
        <dbReference type="Rhea" id="RHEA-COMP:11604"/>
        <dbReference type="ChEBI" id="CHEBI:15378"/>
        <dbReference type="ChEBI" id="CHEBI:29999"/>
        <dbReference type="ChEBI" id="CHEBI:30616"/>
        <dbReference type="ChEBI" id="CHEBI:83421"/>
        <dbReference type="ChEBI" id="CHEBI:456216"/>
        <dbReference type="EC" id="2.7.11.24"/>
    </reaction>
</comment>
<dbReference type="PROSITE" id="PS50011">
    <property type="entry name" value="PROTEIN_KINASE_DOM"/>
    <property type="match status" value="1"/>
</dbReference>
<dbReference type="PROSITE" id="PS00108">
    <property type="entry name" value="PROTEIN_KINASE_ST"/>
    <property type="match status" value="1"/>
</dbReference>
<evidence type="ECO:0000256" key="4">
    <source>
        <dbReference type="ARBA" id="ARBA00022741"/>
    </source>
</evidence>
<evidence type="ECO:0000256" key="1">
    <source>
        <dbReference type="ARBA" id="ARBA00012411"/>
    </source>
</evidence>
<feature type="binding site" evidence="9">
    <location>
        <position position="48"/>
    </location>
    <ligand>
        <name>ATP</name>
        <dbReference type="ChEBI" id="CHEBI:30616"/>
    </ligand>
</feature>
<dbReference type="VEuPathDB" id="TrichDB:TVAGG3_0743400"/>
<comment type="cofactor">
    <cofactor evidence="11">
        <name>Mg(2+)</name>
        <dbReference type="ChEBI" id="CHEBI:18420"/>
    </cofactor>
</comment>
<keyword evidence="6 9" id="KW-0067">ATP-binding</keyword>
<dbReference type="InterPro" id="IPR008271">
    <property type="entry name" value="Ser/Thr_kinase_AS"/>
</dbReference>
<dbReference type="OMA" id="PDQEWTR"/>
<comment type="catalytic activity">
    <reaction evidence="7 11">
        <text>L-threonyl-[protein] + ATP = O-phospho-L-threonyl-[protein] + ADP + H(+)</text>
        <dbReference type="Rhea" id="RHEA:46608"/>
        <dbReference type="Rhea" id="RHEA-COMP:11060"/>
        <dbReference type="Rhea" id="RHEA-COMP:11605"/>
        <dbReference type="ChEBI" id="CHEBI:15378"/>
        <dbReference type="ChEBI" id="CHEBI:30013"/>
        <dbReference type="ChEBI" id="CHEBI:30616"/>
        <dbReference type="ChEBI" id="CHEBI:61977"/>
        <dbReference type="ChEBI" id="CHEBI:456216"/>
        <dbReference type="EC" id="2.7.11.24"/>
    </reaction>
</comment>
<dbReference type="InterPro" id="IPR011009">
    <property type="entry name" value="Kinase-like_dom_sf"/>
</dbReference>
<dbReference type="SMART" id="SM00220">
    <property type="entry name" value="S_TKc"/>
    <property type="match status" value="1"/>
</dbReference>
<evidence type="ECO:0000256" key="2">
    <source>
        <dbReference type="ARBA" id="ARBA00022527"/>
    </source>
</evidence>
<dbReference type="Pfam" id="PF00069">
    <property type="entry name" value="Pkinase"/>
    <property type="match status" value="1"/>
</dbReference>